<evidence type="ECO:0000313" key="1">
    <source>
        <dbReference type="EMBL" id="ARE82234.1"/>
    </source>
</evidence>
<gene>
    <name evidence="1" type="ORF">ROSMUCSMR3_00734</name>
</gene>
<keyword evidence="2" id="KW-1185">Reference proteome</keyword>
<dbReference type="OrthoDB" id="9901560at2"/>
<sequence length="67" mass="7106">MILSETDLTRAIKGTTDLAAASLATRIVLNRLRVQARTEPAKLSGLVAELRAFVAKNSDAAAELAKL</sequence>
<dbReference type="RefSeq" id="WP_008282423.1">
    <property type="nucleotide sequence ID" value="NZ_CP020474.1"/>
</dbReference>
<dbReference type="Proteomes" id="UP000192273">
    <property type="component" value="Chromosome"/>
</dbReference>
<reference evidence="1 2" key="1">
    <citation type="submission" date="2017-03" db="EMBL/GenBank/DDBJ databases">
        <title>Genome Sequence of Roseovarius mucosus strain SMR3 Isolated from a culture of the Diatom Skeletonema marinoi.</title>
        <authorList>
            <person name="Topel M."/>
            <person name="Pinder M."/>
            <person name="Johansson O.N."/>
            <person name="Kourtchenko O."/>
            <person name="Godhe A."/>
            <person name="Clarke A.K."/>
        </authorList>
    </citation>
    <scope>NUCLEOTIDE SEQUENCE [LARGE SCALE GENOMIC DNA]</scope>
    <source>
        <strain evidence="1 2">SMR3</strain>
    </source>
</reference>
<dbReference type="AlphaFoldDB" id="A0A1V0RKE8"/>
<evidence type="ECO:0000313" key="2">
    <source>
        <dbReference type="Proteomes" id="UP000192273"/>
    </source>
</evidence>
<name>A0A1V0RKE8_9RHOB</name>
<protein>
    <submittedName>
        <fullName evidence="1">Uncharacterized protein</fullName>
    </submittedName>
</protein>
<proteinExistence type="predicted"/>
<dbReference type="EMBL" id="CP020474">
    <property type="protein sequence ID" value="ARE82234.1"/>
    <property type="molecule type" value="Genomic_DNA"/>
</dbReference>
<accession>A0A1V0RKE8</accession>
<organism evidence="1 2">
    <name type="scientific">Roseovarius mucosus</name>
    <dbReference type="NCBI Taxonomy" id="215743"/>
    <lineage>
        <taxon>Bacteria</taxon>
        <taxon>Pseudomonadati</taxon>
        <taxon>Pseudomonadota</taxon>
        <taxon>Alphaproteobacteria</taxon>
        <taxon>Rhodobacterales</taxon>
        <taxon>Roseobacteraceae</taxon>
        <taxon>Roseovarius</taxon>
    </lineage>
</organism>
<dbReference type="KEGG" id="rmm:ROSMUCSMR3_00734"/>